<evidence type="ECO:0000313" key="6">
    <source>
        <dbReference type="EMBL" id="KKT52682.1"/>
    </source>
</evidence>
<reference evidence="6 7" key="1">
    <citation type="journal article" date="2015" name="Nature">
        <title>rRNA introns, odd ribosomes, and small enigmatic genomes across a large radiation of phyla.</title>
        <authorList>
            <person name="Brown C.T."/>
            <person name="Hug L.A."/>
            <person name="Thomas B.C."/>
            <person name="Sharon I."/>
            <person name="Castelle C.J."/>
            <person name="Singh A."/>
            <person name="Wilkins M.J."/>
            <person name="Williams K.H."/>
            <person name="Banfield J.F."/>
        </authorList>
    </citation>
    <scope>NUCLEOTIDE SEQUENCE [LARGE SCALE GENOMIC DNA]</scope>
</reference>
<dbReference type="NCBIfam" id="TIGR00567">
    <property type="entry name" value="3mg"/>
    <property type="match status" value="1"/>
</dbReference>
<evidence type="ECO:0000256" key="1">
    <source>
        <dbReference type="ARBA" id="ARBA00009232"/>
    </source>
</evidence>
<dbReference type="EC" id="3.2.2.-" evidence="5"/>
<dbReference type="FunFam" id="3.10.300.10:FF:000001">
    <property type="entry name" value="Putative 3-methyladenine DNA glycosylase"/>
    <property type="match status" value="1"/>
</dbReference>
<dbReference type="GO" id="GO:0003677">
    <property type="term" value="F:DNA binding"/>
    <property type="evidence" value="ECO:0007669"/>
    <property type="project" value="InterPro"/>
</dbReference>
<comment type="caution">
    <text evidence="6">The sequence shown here is derived from an EMBL/GenBank/DDBJ whole genome shotgun (WGS) entry which is preliminary data.</text>
</comment>
<dbReference type="Proteomes" id="UP000034752">
    <property type="component" value="Unassembled WGS sequence"/>
</dbReference>
<dbReference type="PANTHER" id="PTHR10429">
    <property type="entry name" value="DNA-3-METHYLADENINE GLYCOSYLASE"/>
    <property type="match status" value="1"/>
</dbReference>
<accession>A0A0G1K8X5</accession>
<dbReference type="AlphaFoldDB" id="A0A0G1K8X5"/>
<dbReference type="Gene3D" id="3.10.300.10">
    <property type="entry name" value="Methylpurine-DNA glycosylase (MPG)"/>
    <property type="match status" value="2"/>
</dbReference>
<dbReference type="GO" id="GO:0003905">
    <property type="term" value="F:alkylbase DNA N-glycosylase activity"/>
    <property type="evidence" value="ECO:0007669"/>
    <property type="project" value="InterPro"/>
</dbReference>
<dbReference type="PANTHER" id="PTHR10429:SF0">
    <property type="entry name" value="DNA-3-METHYLADENINE GLYCOSYLASE"/>
    <property type="match status" value="1"/>
</dbReference>
<name>A0A0G1K8X5_UNCK3</name>
<evidence type="ECO:0000256" key="4">
    <source>
        <dbReference type="ARBA" id="ARBA00023204"/>
    </source>
</evidence>
<evidence type="ECO:0000256" key="5">
    <source>
        <dbReference type="HAMAP-Rule" id="MF_00527"/>
    </source>
</evidence>
<dbReference type="EMBL" id="LCIJ01000010">
    <property type="protein sequence ID" value="KKT52682.1"/>
    <property type="molecule type" value="Genomic_DNA"/>
</dbReference>
<dbReference type="InterPro" id="IPR011034">
    <property type="entry name" value="Formyl_transferase-like_C_sf"/>
</dbReference>
<evidence type="ECO:0000256" key="2">
    <source>
        <dbReference type="ARBA" id="ARBA00022763"/>
    </source>
</evidence>
<evidence type="ECO:0000313" key="7">
    <source>
        <dbReference type="Proteomes" id="UP000034752"/>
    </source>
</evidence>
<gene>
    <name evidence="6" type="ORF">VE96_C0010G0003</name>
</gene>
<organism evidence="6 7">
    <name type="scientific">candidate division Kazan bacterium GW2011_GWA1_44_22</name>
    <dbReference type="NCBI Taxonomy" id="1620410"/>
    <lineage>
        <taxon>Bacteria</taxon>
        <taxon>Bacteria division Kazan-3B-28</taxon>
    </lineage>
</organism>
<sequence length="187" mass="20927">MSLRRIILRQQFFARPTLIVAKDLLGKILVRQLPAGTRRYRITEIEAYCGAADLACHAAKGCTSRTKVMFGPAGHIYVYLIYGMYYCLNLVTANVGEGEAILVRAVEPLFTTDEWPVGPGRLCKYLNIDKHLNAAKLGQQSGLWVEDDELVVSPSQINVSSRRGVGYAGKSALKPWRFYLKDNRFVS</sequence>
<keyword evidence="2 5" id="KW-0227">DNA damage</keyword>
<dbReference type="InterPro" id="IPR036995">
    <property type="entry name" value="MPG_sf"/>
</dbReference>
<dbReference type="HAMAP" id="MF_00527">
    <property type="entry name" value="3MGH"/>
    <property type="match status" value="1"/>
</dbReference>
<proteinExistence type="inferred from homology"/>
<keyword evidence="4 5" id="KW-0234">DNA repair</keyword>
<dbReference type="SUPFAM" id="SSF50486">
    <property type="entry name" value="FMT C-terminal domain-like"/>
    <property type="match status" value="1"/>
</dbReference>
<dbReference type="InterPro" id="IPR003180">
    <property type="entry name" value="MPG"/>
</dbReference>
<dbReference type="GO" id="GO:0006284">
    <property type="term" value="P:base-excision repair"/>
    <property type="evidence" value="ECO:0007669"/>
    <property type="project" value="InterPro"/>
</dbReference>
<comment type="similarity">
    <text evidence="1 5">Belongs to the DNA glycosylase MPG family.</text>
</comment>
<evidence type="ECO:0000256" key="3">
    <source>
        <dbReference type="ARBA" id="ARBA00022801"/>
    </source>
</evidence>
<dbReference type="Pfam" id="PF02245">
    <property type="entry name" value="Pur_DNA_glyco"/>
    <property type="match status" value="1"/>
</dbReference>
<dbReference type="PATRIC" id="fig|1620410.3.peg.208"/>
<dbReference type="CDD" id="cd00540">
    <property type="entry name" value="AAG"/>
    <property type="match status" value="1"/>
</dbReference>
<protein>
    <recommendedName>
        <fullName evidence="5">Putative 3-methyladenine DNA glycosylase</fullName>
        <ecNumber evidence="5">3.2.2.-</ecNumber>
    </recommendedName>
</protein>
<keyword evidence="3 5" id="KW-0378">Hydrolase</keyword>